<keyword evidence="8" id="KW-1003">Cell membrane</keyword>
<dbReference type="PANTHER" id="PTHR46382:SF1">
    <property type="entry name" value="PHOSPHATIDATE CYTIDYLYLTRANSFERASE"/>
    <property type="match status" value="1"/>
</dbReference>
<keyword evidence="10" id="KW-0808">Transferase</keyword>
<comment type="subcellular location">
    <subcellularLocation>
        <location evidence="2">Cell membrane</location>
        <topology evidence="2">Multi-pass membrane protein</topology>
    </subcellularLocation>
</comment>
<evidence type="ECO:0000256" key="22">
    <source>
        <dbReference type="ARBA" id="ARBA00032743"/>
    </source>
</evidence>
<keyword evidence="16" id="KW-0594">Phospholipid biosynthesis</keyword>
<evidence type="ECO:0000256" key="7">
    <source>
        <dbReference type="ARBA" id="ARBA00019373"/>
    </source>
</evidence>
<comment type="catalytic activity">
    <reaction evidence="1">
        <text>a 1,2-diacyl-sn-glycero-3-phosphate + CTP + H(+) = a CDP-1,2-diacyl-sn-glycerol + diphosphate</text>
        <dbReference type="Rhea" id="RHEA:16229"/>
        <dbReference type="ChEBI" id="CHEBI:15378"/>
        <dbReference type="ChEBI" id="CHEBI:33019"/>
        <dbReference type="ChEBI" id="CHEBI:37563"/>
        <dbReference type="ChEBI" id="CHEBI:58332"/>
        <dbReference type="ChEBI" id="CHEBI:58608"/>
        <dbReference type="EC" id="2.7.7.41"/>
    </reaction>
</comment>
<name>A0ABS3HUM2_9ENTE</name>
<feature type="transmembrane region" description="Helical" evidence="24">
    <location>
        <begin position="6"/>
        <end position="39"/>
    </location>
</feature>
<evidence type="ECO:0000256" key="3">
    <source>
        <dbReference type="ARBA" id="ARBA00005119"/>
    </source>
</evidence>
<dbReference type="EMBL" id="JAFLVX010000020">
    <property type="protein sequence ID" value="MBO0477065.1"/>
    <property type="molecule type" value="Genomic_DNA"/>
</dbReference>
<keyword evidence="26" id="KW-1185">Reference proteome</keyword>
<comment type="pathway">
    <text evidence="4">Lipid metabolism.</text>
</comment>
<evidence type="ECO:0000256" key="4">
    <source>
        <dbReference type="ARBA" id="ARBA00005189"/>
    </source>
</evidence>
<evidence type="ECO:0000256" key="8">
    <source>
        <dbReference type="ARBA" id="ARBA00022475"/>
    </source>
</evidence>
<comment type="pathway">
    <text evidence="3">Phospholipid metabolism; CDP-diacylglycerol biosynthesis; CDP-diacylglycerol from sn-glycerol 3-phosphate: step 3/3.</text>
</comment>
<feature type="transmembrane region" description="Helical" evidence="24">
    <location>
        <begin position="110"/>
        <end position="127"/>
    </location>
</feature>
<evidence type="ECO:0000256" key="16">
    <source>
        <dbReference type="ARBA" id="ARBA00023209"/>
    </source>
</evidence>
<evidence type="ECO:0000256" key="23">
    <source>
        <dbReference type="ARBA" id="ARBA00033406"/>
    </source>
</evidence>
<dbReference type="PANTHER" id="PTHR46382">
    <property type="entry name" value="PHOSPHATIDATE CYTIDYLYLTRANSFERASE"/>
    <property type="match status" value="1"/>
</dbReference>
<evidence type="ECO:0000256" key="21">
    <source>
        <dbReference type="ARBA" id="ARBA00032396"/>
    </source>
</evidence>
<comment type="similarity">
    <text evidence="5">Belongs to the CDS family.</text>
</comment>
<evidence type="ECO:0000313" key="25">
    <source>
        <dbReference type="EMBL" id="MBO0477065.1"/>
    </source>
</evidence>
<evidence type="ECO:0000256" key="9">
    <source>
        <dbReference type="ARBA" id="ARBA00022516"/>
    </source>
</evidence>
<feature type="transmembrane region" description="Helical" evidence="24">
    <location>
        <begin position="78"/>
        <end position="98"/>
    </location>
</feature>
<keyword evidence="11 24" id="KW-0812">Transmembrane</keyword>
<sequence length="263" mass="28695">MKQRIITAVVALLFFIPLVAIGGMPLQLLAAAMAGVGVYELFNMKGLEIKSLEGVLAILASVLLVLPKATWFNFLPDTVTNITLFYLIVMFILMVPVFSKNSYTFDDAAFPVLVSLYVGFGFQNFILARESGVTVLMFALLVVWSTDIGAYFCGMKFGKNKLAPHISPNKTIEGALGGVICAVVVALVYLLVWPMANYNLLIMLPLTAIFSVVGQMGDLVQSAYKRHYGVKDSGNILPGHGGILDRFDSLLFVFPLMHLVGIF</sequence>
<evidence type="ECO:0000256" key="5">
    <source>
        <dbReference type="ARBA" id="ARBA00010185"/>
    </source>
</evidence>
<evidence type="ECO:0000256" key="15">
    <source>
        <dbReference type="ARBA" id="ARBA00023136"/>
    </source>
</evidence>
<comment type="caution">
    <text evidence="25">The sequence shown here is derived from an EMBL/GenBank/DDBJ whole genome shotgun (WGS) entry which is preliminary data.</text>
</comment>
<keyword evidence="13 24" id="KW-1133">Transmembrane helix</keyword>
<feature type="transmembrane region" description="Helical" evidence="24">
    <location>
        <begin position="174"/>
        <end position="192"/>
    </location>
</feature>
<keyword evidence="14" id="KW-0443">Lipid metabolism</keyword>
<proteinExistence type="inferred from homology"/>
<keyword evidence="12 25" id="KW-0548">Nucleotidyltransferase</keyword>
<dbReference type="Proteomes" id="UP000664857">
    <property type="component" value="Unassembled WGS sequence"/>
</dbReference>
<dbReference type="GO" id="GO:0016779">
    <property type="term" value="F:nucleotidyltransferase activity"/>
    <property type="evidence" value="ECO:0007669"/>
    <property type="project" value="UniProtKB-KW"/>
</dbReference>
<evidence type="ECO:0000256" key="17">
    <source>
        <dbReference type="ARBA" id="ARBA00023264"/>
    </source>
</evidence>
<evidence type="ECO:0000256" key="14">
    <source>
        <dbReference type="ARBA" id="ARBA00023098"/>
    </source>
</evidence>
<evidence type="ECO:0000256" key="13">
    <source>
        <dbReference type="ARBA" id="ARBA00022989"/>
    </source>
</evidence>
<evidence type="ECO:0000256" key="18">
    <source>
        <dbReference type="ARBA" id="ARBA00029893"/>
    </source>
</evidence>
<evidence type="ECO:0000256" key="24">
    <source>
        <dbReference type="SAM" id="Phobius"/>
    </source>
</evidence>
<evidence type="ECO:0000256" key="11">
    <source>
        <dbReference type="ARBA" id="ARBA00022692"/>
    </source>
</evidence>
<protein>
    <recommendedName>
        <fullName evidence="7">Phosphatidate cytidylyltransferase</fullName>
        <ecNumber evidence="6">2.7.7.41</ecNumber>
    </recommendedName>
    <alternativeName>
        <fullName evidence="20">CDP-DAG synthase</fullName>
    </alternativeName>
    <alternativeName>
        <fullName evidence="22">CDP-DG synthase</fullName>
    </alternativeName>
    <alternativeName>
        <fullName evidence="18">CDP-diacylglycerol synthase</fullName>
    </alternativeName>
    <alternativeName>
        <fullName evidence="21">CDP-diglyceride pyrophosphorylase</fullName>
    </alternativeName>
    <alternativeName>
        <fullName evidence="23">CDP-diglyceride synthase</fullName>
    </alternativeName>
    <alternativeName>
        <fullName evidence="19">CTP:phosphatidate cytidylyltransferase</fullName>
    </alternativeName>
</protein>
<organism evidence="25 26">
    <name type="scientific">Candidatus Vagococcus giribetii</name>
    <dbReference type="NCBI Taxonomy" id="2230876"/>
    <lineage>
        <taxon>Bacteria</taxon>
        <taxon>Bacillati</taxon>
        <taxon>Bacillota</taxon>
        <taxon>Bacilli</taxon>
        <taxon>Lactobacillales</taxon>
        <taxon>Enterococcaceae</taxon>
        <taxon>Vagococcus</taxon>
    </lineage>
</organism>
<feature type="transmembrane region" description="Helical" evidence="24">
    <location>
        <begin position="198"/>
        <end position="217"/>
    </location>
</feature>
<evidence type="ECO:0000256" key="2">
    <source>
        <dbReference type="ARBA" id="ARBA00004651"/>
    </source>
</evidence>
<evidence type="ECO:0000313" key="26">
    <source>
        <dbReference type="Proteomes" id="UP000664857"/>
    </source>
</evidence>
<keyword evidence="9" id="KW-0444">Lipid biosynthesis</keyword>
<evidence type="ECO:0000256" key="19">
    <source>
        <dbReference type="ARBA" id="ARBA00031825"/>
    </source>
</evidence>
<dbReference type="EC" id="2.7.7.41" evidence="6"/>
<evidence type="ECO:0000256" key="6">
    <source>
        <dbReference type="ARBA" id="ARBA00012487"/>
    </source>
</evidence>
<evidence type="ECO:0000256" key="10">
    <source>
        <dbReference type="ARBA" id="ARBA00022679"/>
    </source>
</evidence>
<evidence type="ECO:0000256" key="20">
    <source>
        <dbReference type="ARBA" id="ARBA00032253"/>
    </source>
</evidence>
<keyword evidence="17" id="KW-1208">Phospholipid metabolism</keyword>
<evidence type="ECO:0000256" key="1">
    <source>
        <dbReference type="ARBA" id="ARBA00001698"/>
    </source>
</evidence>
<dbReference type="Pfam" id="PF01148">
    <property type="entry name" value="CTP_transf_1"/>
    <property type="match status" value="1"/>
</dbReference>
<gene>
    <name evidence="25" type="ORF">DOK76_08280</name>
</gene>
<feature type="transmembrane region" description="Helical" evidence="24">
    <location>
        <begin position="51"/>
        <end position="72"/>
    </location>
</feature>
<evidence type="ECO:0000256" key="12">
    <source>
        <dbReference type="ARBA" id="ARBA00022695"/>
    </source>
</evidence>
<feature type="transmembrane region" description="Helical" evidence="24">
    <location>
        <begin position="133"/>
        <end position="153"/>
    </location>
</feature>
<dbReference type="RefSeq" id="WP_206966699.1">
    <property type="nucleotide sequence ID" value="NZ_JAFLVX010000020.1"/>
</dbReference>
<accession>A0ABS3HUM2</accession>
<keyword evidence="15 24" id="KW-0472">Membrane</keyword>
<reference evidence="25 26" key="1">
    <citation type="submission" date="2021-03" db="EMBL/GenBank/DDBJ databases">
        <title>Enterococcal diversity collection.</title>
        <authorList>
            <person name="Gilmore M.S."/>
            <person name="Schwartzman J."/>
            <person name="Van Tyne D."/>
            <person name="Martin M."/>
            <person name="Earl A.M."/>
            <person name="Manson A.L."/>
            <person name="Straub T."/>
            <person name="Salamzade R."/>
            <person name="Saavedra J."/>
            <person name="Lebreton F."/>
            <person name="Prichula J."/>
            <person name="Schaufler K."/>
            <person name="Gaca A."/>
            <person name="Sgardioli B."/>
            <person name="Wagenaar J."/>
            <person name="Strong T."/>
        </authorList>
    </citation>
    <scope>NUCLEOTIDE SEQUENCE [LARGE SCALE GENOMIC DNA]</scope>
    <source>
        <strain evidence="25 26">DIV0080</strain>
    </source>
</reference>